<protein>
    <submittedName>
        <fullName evidence="10">Rhomboid family intramembrane serine protease</fullName>
    </submittedName>
</protein>
<dbReference type="InterPro" id="IPR050925">
    <property type="entry name" value="Rhomboid_protease_S54"/>
</dbReference>
<dbReference type="GO" id="GO:0006508">
    <property type="term" value="P:proteolysis"/>
    <property type="evidence" value="ECO:0007669"/>
    <property type="project" value="UniProtKB-KW"/>
</dbReference>
<dbReference type="GO" id="GO:0004252">
    <property type="term" value="F:serine-type endopeptidase activity"/>
    <property type="evidence" value="ECO:0007669"/>
    <property type="project" value="InterPro"/>
</dbReference>
<dbReference type="Gene3D" id="1.20.1540.10">
    <property type="entry name" value="Rhomboid-like"/>
    <property type="match status" value="1"/>
</dbReference>
<keyword evidence="3 8" id="KW-0812">Transmembrane</keyword>
<dbReference type="KEGG" id="psua:FLK61_29785"/>
<feature type="transmembrane region" description="Helical" evidence="8">
    <location>
        <begin position="274"/>
        <end position="292"/>
    </location>
</feature>
<evidence type="ECO:0000256" key="6">
    <source>
        <dbReference type="ARBA" id="ARBA00023136"/>
    </source>
</evidence>
<keyword evidence="7" id="KW-0802">TPR repeat</keyword>
<evidence type="ECO:0000256" key="5">
    <source>
        <dbReference type="ARBA" id="ARBA00022989"/>
    </source>
</evidence>
<comment type="similarity">
    <text evidence="2">Belongs to the peptidase S54 family.</text>
</comment>
<dbReference type="EMBL" id="CP041372">
    <property type="protein sequence ID" value="QKS70917.1"/>
    <property type="molecule type" value="Genomic_DNA"/>
</dbReference>
<accession>A0A859FCX5</accession>
<evidence type="ECO:0000313" key="10">
    <source>
        <dbReference type="EMBL" id="QKS70917.1"/>
    </source>
</evidence>
<keyword evidence="4" id="KW-0378">Hydrolase</keyword>
<evidence type="ECO:0000256" key="2">
    <source>
        <dbReference type="ARBA" id="ARBA00009045"/>
    </source>
</evidence>
<dbReference type="PANTHER" id="PTHR43731:SF14">
    <property type="entry name" value="PRESENILIN-ASSOCIATED RHOMBOID-LIKE PROTEIN, MITOCHONDRIAL"/>
    <property type="match status" value="1"/>
</dbReference>
<proteinExistence type="inferred from homology"/>
<organism evidence="10 11">
    <name type="scientific">Paenalkalicoccus suaedae</name>
    <dbReference type="NCBI Taxonomy" id="2592382"/>
    <lineage>
        <taxon>Bacteria</taxon>
        <taxon>Bacillati</taxon>
        <taxon>Bacillota</taxon>
        <taxon>Bacilli</taxon>
        <taxon>Bacillales</taxon>
        <taxon>Bacillaceae</taxon>
        <taxon>Paenalkalicoccus</taxon>
    </lineage>
</organism>
<evidence type="ECO:0000256" key="4">
    <source>
        <dbReference type="ARBA" id="ARBA00022801"/>
    </source>
</evidence>
<dbReference type="InterPro" id="IPR011990">
    <property type="entry name" value="TPR-like_helical_dom_sf"/>
</dbReference>
<gene>
    <name evidence="10" type="ORF">FLK61_29785</name>
</gene>
<keyword evidence="6 8" id="KW-0472">Membrane</keyword>
<evidence type="ECO:0000256" key="3">
    <source>
        <dbReference type="ARBA" id="ARBA00022692"/>
    </source>
</evidence>
<feature type="transmembrane region" description="Helical" evidence="8">
    <location>
        <begin position="323"/>
        <end position="344"/>
    </location>
</feature>
<feature type="transmembrane region" description="Helical" evidence="8">
    <location>
        <begin position="235"/>
        <end position="262"/>
    </location>
</feature>
<evidence type="ECO:0000259" key="9">
    <source>
        <dbReference type="Pfam" id="PF01694"/>
    </source>
</evidence>
<evidence type="ECO:0000313" key="11">
    <source>
        <dbReference type="Proteomes" id="UP000318138"/>
    </source>
</evidence>
<keyword evidence="10" id="KW-0645">Protease</keyword>
<dbReference type="InterPro" id="IPR019734">
    <property type="entry name" value="TPR_rpt"/>
</dbReference>
<evidence type="ECO:0000256" key="1">
    <source>
        <dbReference type="ARBA" id="ARBA00004141"/>
    </source>
</evidence>
<dbReference type="PROSITE" id="PS50005">
    <property type="entry name" value="TPR"/>
    <property type="match status" value="1"/>
</dbReference>
<evidence type="ECO:0000256" key="8">
    <source>
        <dbReference type="SAM" id="Phobius"/>
    </source>
</evidence>
<keyword evidence="11" id="KW-1185">Reference proteome</keyword>
<dbReference type="SUPFAM" id="SSF48452">
    <property type="entry name" value="TPR-like"/>
    <property type="match status" value="1"/>
</dbReference>
<dbReference type="Gene3D" id="1.25.40.10">
    <property type="entry name" value="Tetratricopeptide repeat domain"/>
    <property type="match status" value="1"/>
</dbReference>
<feature type="transmembrane region" description="Helical" evidence="8">
    <location>
        <begin position="192"/>
        <end position="209"/>
    </location>
</feature>
<dbReference type="SUPFAM" id="SSF144091">
    <property type="entry name" value="Rhomboid-like"/>
    <property type="match status" value="1"/>
</dbReference>
<dbReference type="InterPro" id="IPR022764">
    <property type="entry name" value="Peptidase_S54_rhomboid_dom"/>
</dbReference>
<sequence length="532" mass="60488">MDSLKTSVKYWEIVHHLVLKEDFRVIHMNIEEDIVWLEDDRKKPGLIIRLANRTFDWSNELRADSKRVFEASKQIRKQINLKQANVVSVVFSALAPVDSYEDVTSRALPFTAGGKNQFRTILIPMEEIDHRLFPLATEWNLRDMPTFLPDTNLETEEDQYQLRQTLRQLVKRMFTESREKERELFFHSKPRVTYALLGIIIALFIYIESQGSTMSTSTLVEFGAKFDPLILEGEWWRFFSAMFLHIGMLHLFMNSLALFYLGSAVERIFGSSRFIIVYILAGLFGSVSSFVFNDNVSAGASGAIFGCFGALLYFGIRHRRIFFRTMGSSVLVILAINLAFGFFVPMVDNAAHVGGLLGGFAASAIVGLPRQSKPTSQLIFTLGTFAALVALLLFGFNQSVESEQTMAIYYELGRESIEDDRLTDAIGYLSEVTDGSDQLDGEIITGQILANAYFLLSYAQINVADYEDAEQNLLEAIELNPEFHEAYFNLSLLLIEQNRLEEALGRVEQAQEISTNESYEEVRRQIEDMLQE</sequence>
<feature type="transmembrane region" description="Helical" evidence="8">
    <location>
        <begin position="378"/>
        <end position="396"/>
    </location>
</feature>
<keyword evidence="5 8" id="KW-1133">Transmembrane helix</keyword>
<dbReference type="Pfam" id="PF13431">
    <property type="entry name" value="TPR_17"/>
    <property type="match status" value="1"/>
</dbReference>
<dbReference type="Pfam" id="PF01694">
    <property type="entry name" value="Rhomboid"/>
    <property type="match status" value="1"/>
</dbReference>
<dbReference type="InterPro" id="IPR035952">
    <property type="entry name" value="Rhomboid-like_sf"/>
</dbReference>
<dbReference type="PANTHER" id="PTHR43731">
    <property type="entry name" value="RHOMBOID PROTEASE"/>
    <property type="match status" value="1"/>
</dbReference>
<comment type="subcellular location">
    <subcellularLocation>
        <location evidence="1">Membrane</location>
        <topology evidence="1">Multi-pass membrane protein</topology>
    </subcellularLocation>
</comment>
<evidence type="ECO:0000256" key="7">
    <source>
        <dbReference type="PROSITE-ProRule" id="PRU00339"/>
    </source>
</evidence>
<feature type="transmembrane region" description="Helical" evidence="8">
    <location>
        <begin position="298"/>
        <end position="316"/>
    </location>
</feature>
<dbReference type="RefSeq" id="WP_176008954.1">
    <property type="nucleotide sequence ID" value="NZ_CP041372.2"/>
</dbReference>
<reference evidence="11" key="1">
    <citation type="submission" date="2019-07" db="EMBL/GenBank/DDBJ databases">
        <title>Bacillus alkalisoli sp. nov. isolated from saline soil.</title>
        <authorList>
            <person name="Sun J.-Q."/>
            <person name="Xu L."/>
        </authorList>
    </citation>
    <scope>NUCLEOTIDE SEQUENCE [LARGE SCALE GENOMIC DNA]</scope>
    <source>
        <strain evidence="11">M4U3P1</strain>
    </source>
</reference>
<dbReference type="AlphaFoldDB" id="A0A859FCX5"/>
<dbReference type="SMART" id="SM00028">
    <property type="entry name" value="TPR"/>
    <property type="match status" value="2"/>
</dbReference>
<feature type="domain" description="Peptidase S54 rhomboid" evidence="9">
    <location>
        <begin position="233"/>
        <end position="366"/>
    </location>
</feature>
<dbReference type="GO" id="GO:0016020">
    <property type="term" value="C:membrane"/>
    <property type="evidence" value="ECO:0007669"/>
    <property type="project" value="UniProtKB-SubCell"/>
</dbReference>
<feature type="repeat" description="TPR" evidence="7">
    <location>
        <begin position="450"/>
        <end position="483"/>
    </location>
</feature>
<dbReference type="Proteomes" id="UP000318138">
    <property type="component" value="Chromosome"/>
</dbReference>
<name>A0A859FCX5_9BACI</name>